<proteinExistence type="predicted"/>
<accession>A0ABU1VNX8</accession>
<feature type="compositionally biased region" description="Low complexity" evidence="1">
    <location>
        <begin position="89"/>
        <end position="106"/>
    </location>
</feature>
<gene>
    <name evidence="2" type="ORF">J2X04_001538</name>
</gene>
<keyword evidence="3" id="KW-1185">Reference proteome</keyword>
<dbReference type="Proteomes" id="UP001267878">
    <property type="component" value="Unassembled WGS sequence"/>
</dbReference>
<protein>
    <submittedName>
        <fullName evidence="2">Na+-translocating ferredoxin:NAD+ oxidoreductase RnfC subunit</fullName>
    </submittedName>
</protein>
<comment type="caution">
    <text evidence="2">The sequence shown here is derived from an EMBL/GenBank/DDBJ whole genome shotgun (WGS) entry which is preliminary data.</text>
</comment>
<name>A0ABU1VNX8_9GAMM</name>
<dbReference type="RefSeq" id="WP_310053386.1">
    <property type="nucleotide sequence ID" value="NZ_JAVDVW010000001.1"/>
</dbReference>
<evidence type="ECO:0000313" key="2">
    <source>
        <dbReference type="EMBL" id="MDR7099191.1"/>
    </source>
</evidence>
<feature type="region of interest" description="Disordered" evidence="1">
    <location>
        <begin position="75"/>
        <end position="106"/>
    </location>
</feature>
<reference evidence="2 3" key="1">
    <citation type="submission" date="2023-07" db="EMBL/GenBank/DDBJ databases">
        <title>Sorghum-associated microbial communities from plants grown in Nebraska, USA.</title>
        <authorList>
            <person name="Schachtman D."/>
        </authorList>
    </citation>
    <scope>NUCLEOTIDE SEQUENCE [LARGE SCALE GENOMIC DNA]</scope>
    <source>
        <strain evidence="2 3">BE187</strain>
    </source>
</reference>
<evidence type="ECO:0000256" key="1">
    <source>
        <dbReference type="SAM" id="MobiDB-lite"/>
    </source>
</evidence>
<evidence type="ECO:0000313" key="3">
    <source>
        <dbReference type="Proteomes" id="UP001267878"/>
    </source>
</evidence>
<organism evidence="2 3">
    <name type="scientific">Agrilutibacter niabensis</name>
    <dbReference type="NCBI Taxonomy" id="380628"/>
    <lineage>
        <taxon>Bacteria</taxon>
        <taxon>Pseudomonadati</taxon>
        <taxon>Pseudomonadota</taxon>
        <taxon>Gammaproteobacteria</taxon>
        <taxon>Lysobacterales</taxon>
        <taxon>Lysobacteraceae</taxon>
        <taxon>Agrilutibacter</taxon>
    </lineage>
</organism>
<dbReference type="EMBL" id="JAVDVW010000001">
    <property type="protein sequence ID" value="MDR7099191.1"/>
    <property type="molecule type" value="Genomic_DNA"/>
</dbReference>
<sequence>MTSPCPVCGCNERRSVVAHAIAAAVAEDDLDRAIELGLLEVASCEHCDAACSARVMAAHDERLAALGARERYRARQARLQRRAQERAAARATPAPAATNTAEAASGLPSAAAAALARARARAAERRKP</sequence>